<dbReference type="PANTHER" id="PTHR46811:SF1">
    <property type="entry name" value="COILED-COIL-HELIX-COILED-COIL-HELIX DOMAIN-CONTAINING PROTEIN 7"/>
    <property type="match status" value="1"/>
</dbReference>
<dbReference type="PROSITE" id="PS51808">
    <property type="entry name" value="CHCH"/>
    <property type="match status" value="1"/>
</dbReference>
<dbReference type="EMBL" id="CAJVCH010157575">
    <property type="protein sequence ID" value="CAG7728048.1"/>
    <property type="molecule type" value="Genomic_DNA"/>
</dbReference>
<comment type="caution">
    <text evidence="1">The sequence shown here is derived from an EMBL/GenBank/DDBJ whole genome shotgun (WGS) entry which is preliminary data.</text>
</comment>
<protein>
    <recommendedName>
        <fullName evidence="3">CHCH domain-containing protein</fullName>
    </recommendedName>
</protein>
<evidence type="ECO:0008006" key="3">
    <source>
        <dbReference type="Google" id="ProtNLM"/>
    </source>
</evidence>
<dbReference type="OrthoDB" id="9971592at2759"/>
<dbReference type="AlphaFoldDB" id="A0A8J2JVA4"/>
<dbReference type="Proteomes" id="UP000708208">
    <property type="component" value="Unassembled WGS sequence"/>
</dbReference>
<organism evidence="1 2">
    <name type="scientific">Allacma fusca</name>
    <dbReference type="NCBI Taxonomy" id="39272"/>
    <lineage>
        <taxon>Eukaryota</taxon>
        <taxon>Metazoa</taxon>
        <taxon>Ecdysozoa</taxon>
        <taxon>Arthropoda</taxon>
        <taxon>Hexapoda</taxon>
        <taxon>Collembola</taxon>
        <taxon>Symphypleona</taxon>
        <taxon>Sminthuridae</taxon>
        <taxon>Allacma</taxon>
    </lineage>
</organism>
<dbReference type="GO" id="GO:0005739">
    <property type="term" value="C:mitochondrion"/>
    <property type="evidence" value="ECO:0007669"/>
    <property type="project" value="TreeGrafter"/>
</dbReference>
<reference evidence="1" key="1">
    <citation type="submission" date="2021-06" db="EMBL/GenBank/DDBJ databases">
        <authorList>
            <person name="Hodson N. C."/>
            <person name="Mongue J. A."/>
            <person name="Jaron S. K."/>
        </authorList>
    </citation>
    <scope>NUCLEOTIDE SEQUENCE</scope>
</reference>
<name>A0A8J2JVA4_9HEXA</name>
<accession>A0A8J2JVA4</accession>
<keyword evidence="2" id="KW-1185">Reference proteome</keyword>
<evidence type="ECO:0000313" key="2">
    <source>
        <dbReference type="Proteomes" id="UP000708208"/>
    </source>
</evidence>
<dbReference type="InterPro" id="IPR051040">
    <property type="entry name" value="COX23"/>
</dbReference>
<sequence>MDFNFEAMKTTYGVIRGFRFFLRKLNRKQSSQTSEPPWRNWLARSAVNRESRSPRKLPPIAARFGGNYCKNGKCSKHNHELKNPCEKEQKLSYKCLADNNYDRDKCLIMFENYRNCREFWNKVERDRKRKGITPRLPWPEDREQVKQEYLKEWGMK</sequence>
<evidence type="ECO:0000313" key="1">
    <source>
        <dbReference type="EMBL" id="CAG7728048.1"/>
    </source>
</evidence>
<dbReference type="GO" id="GO:0033108">
    <property type="term" value="P:mitochondrial respiratory chain complex assembly"/>
    <property type="evidence" value="ECO:0007669"/>
    <property type="project" value="TreeGrafter"/>
</dbReference>
<dbReference type="PANTHER" id="PTHR46811">
    <property type="entry name" value="COILED-COIL-HELIX-COILED-COIL-HELIX DOMAIN-CONTAINING PROTEIN 7"/>
    <property type="match status" value="1"/>
</dbReference>
<gene>
    <name evidence="1" type="ORF">AFUS01_LOCUS16858</name>
</gene>
<proteinExistence type="predicted"/>